<dbReference type="Pfam" id="PF00669">
    <property type="entry name" value="Flagellin_N"/>
    <property type="match status" value="1"/>
</dbReference>
<protein>
    <recommendedName>
        <fullName evidence="1">Flagellin N-terminal domain-containing protein</fullName>
    </recommendedName>
</protein>
<dbReference type="InterPro" id="IPR001029">
    <property type="entry name" value="Flagellin_N"/>
</dbReference>
<dbReference type="AlphaFoldDB" id="A0A382P9G9"/>
<dbReference type="EMBL" id="UINC01105499">
    <property type="protein sequence ID" value="SVC69470.1"/>
    <property type="molecule type" value="Genomic_DNA"/>
</dbReference>
<proteinExistence type="predicted"/>
<dbReference type="SUPFAM" id="SSF64518">
    <property type="entry name" value="Phase 1 flagellin"/>
    <property type="match status" value="1"/>
</dbReference>
<feature type="domain" description="Flagellin N-terminal" evidence="1">
    <location>
        <begin position="5"/>
        <end position="62"/>
    </location>
</feature>
<evidence type="ECO:0000259" key="1">
    <source>
        <dbReference type="Pfam" id="PF00669"/>
    </source>
</evidence>
<accession>A0A382P9G9</accession>
<dbReference type="GO" id="GO:0005198">
    <property type="term" value="F:structural molecule activity"/>
    <property type="evidence" value="ECO:0007669"/>
    <property type="project" value="InterPro"/>
</dbReference>
<evidence type="ECO:0000313" key="2">
    <source>
        <dbReference type="EMBL" id="SVC69470.1"/>
    </source>
</evidence>
<sequence>MPLSINSNISAINVSHRIGRNRASQEGRLEAIGSGLRIKRASNGAAGLSISEGFRAQVTRLG</sequence>
<organism evidence="2">
    <name type="scientific">marine metagenome</name>
    <dbReference type="NCBI Taxonomy" id="408172"/>
    <lineage>
        <taxon>unclassified sequences</taxon>
        <taxon>metagenomes</taxon>
        <taxon>ecological metagenomes</taxon>
    </lineage>
</organism>
<reference evidence="2" key="1">
    <citation type="submission" date="2018-05" db="EMBL/GenBank/DDBJ databases">
        <authorList>
            <person name="Lanie J.A."/>
            <person name="Ng W.-L."/>
            <person name="Kazmierczak K.M."/>
            <person name="Andrzejewski T.M."/>
            <person name="Davidsen T.M."/>
            <person name="Wayne K.J."/>
            <person name="Tettelin H."/>
            <person name="Glass J.I."/>
            <person name="Rusch D."/>
            <person name="Podicherti R."/>
            <person name="Tsui H.-C.T."/>
            <person name="Winkler M.E."/>
        </authorList>
    </citation>
    <scope>NUCLEOTIDE SEQUENCE</scope>
</reference>
<name>A0A382P9G9_9ZZZZ</name>
<gene>
    <name evidence="2" type="ORF">METZ01_LOCUS322324</name>
</gene>